<feature type="compositionally biased region" description="Acidic residues" evidence="5">
    <location>
        <begin position="653"/>
        <end position="662"/>
    </location>
</feature>
<dbReference type="CDD" id="cd20406">
    <property type="entry name" value="Tudor_Agenet_AtDUF_rpt2_4"/>
    <property type="match status" value="1"/>
</dbReference>
<keyword evidence="6" id="KW-0472">Membrane</keyword>
<dbReference type="InterPro" id="IPR003653">
    <property type="entry name" value="Peptidase_C48_C"/>
</dbReference>
<name>A0ABQ7MR54_BRACM</name>
<accession>A0ABQ7MR54</accession>
<evidence type="ECO:0000256" key="3">
    <source>
        <dbReference type="ARBA" id="ARBA00022801"/>
    </source>
</evidence>
<feature type="compositionally biased region" description="Basic and acidic residues" evidence="5">
    <location>
        <begin position="908"/>
        <end position="928"/>
    </location>
</feature>
<comment type="caution">
    <text evidence="8">The sequence shown here is derived from an EMBL/GenBank/DDBJ whole genome shotgun (WGS) entry which is preliminary data.</text>
</comment>
<dbReference type="InterPro" id="IPR014002">
    <property type="entry name" value="Agenet_dom_plant"/>
</dbReference>
<feature type="compositionally biased region" description="Polar residues" evidence="5">
    <location>
        <begin position="929"/>
        <end position="941"/>
    </location>
</feature>
<evidence type="ECO:0000256" key="6">
    <source>
        <dbReference type="SAM" id="Phobius"/>
    </source>
</evidence>
<dbReference type="InterPro" id="IPR038765">
    <property type="entry name" value="Papain-like_cys_pep_sf"/>
</dbReference>
<feature type="region of interest" description="Disordered" evidence="5">
    <location>
        <begin position="1818"/>
        <end position="1853"/>
    </location>
</feature>
<feature type="region of interest" description="Disordered" evidence="5">
    <location>
        <begin position="555"/>
        <end position="807"/>
    </location>
</feature>
<evidence type="ECO:0000259" key="7">
    <source>
        <dbReference type="PROSITE" id="PS50600"/>
    </source>
</evidence>
<feature type="region of interest" description="Disordered" evidence="5">
    <location>
        <begin position="812"/>
        <end position="831"/>
    </location>
</feature>
<keyword evidence="6" id="KW-0812">Transmembrane</keyword>
<feature type="transmembrane region" description="Helical" evidence="6">
    <location>
        <begin position="82"/>
        <end position="111"/>
    </location>
</feature>
<feature type="coiled-coil region" evidence="4">
    <location>
        <begin position="513"/>
        <end position="554"/>
    </location>
</feature>
<keyword evidence="4" id="KW-0175">Coiled coil</keyword>
<feature type="compositionally biased region" description="Polar residues" evidence="5">
    <location>
        <begin position="621"/>
        <end position="652"/>
    </location>
</feature>
<feature type="compositionally biased region" description="Basic and acidic residues" evidence="5">
    <location>
        <begin position="694"/>
        <end position="706"/>
    </location>
</feature>
<feature type="compositionally biased region" description="Low complexity" evidence="5">
    <location>
        <begin position="942"/>
        <end position="954"/>
    </location>
</feature>
<feature type="region of interest" description="Disordered" evidence="5">
    <location>
        <begin position="898"/>
        <end position="980"/>
    </location>
</feature>
<gene>
    <name evidence="8" type="primary">A04p021200.1_BraROA</name>
    <name evidence="8" type="ORF">IGI04_015812</name>
</gene>
<keyword evidence="6" id="KW-1133">Transmembrane helix</keyword>
<proteinExistence type="inferred from homology"/>
<feature type="non-terminal residue" evidence="8">
    <location>
        <position position="1"/>
    </location>
</feature>
<dbReference type="Pfam" id="PF05641">
    <property type="entry name" value="Agenet"/>
    <property type="match status" value="2"/>
</dbReference>
<dbReference type="PANTHER" id="PTHR48449">
    <property type="entry name" value="DUF1985 DOMAIN-CONTAINING PROTEIN"/>
    <property type="match status" value="1"/>
</dbReference>
<dbReference type="SUPFAM" id="SSF54001">
    <property type="entry name" value="Cysteine proteinases"/>
    <property type="match status" value="2"/>
</dbReference>
<feature type="compositionally biased region" description="Polar residues" evidence="5">
    <location>
        <begin position="898"/>
        <end position="907"/>
    </location>
</feature>
<keyword evidence="9" id="KW-1185">Reference proteome</keyword>
<evidence type="ECO:0000256" key="1">
    <source>
        <dbReference type="ARBA" id="ARBA00005234"/>
    </source>
</evidence>
<dbReference type="InterPro" id="IPR008395">
    <property type="entry name" value="Agenet-like_dom"/>
</dbReference>
<dbReference type="Pfam" id="PF09331">
    <property type="entry name" value="DUF1985"/>
    <property type="match status" value="1"/>
</dbReference>
<dbReference type="PROSITE" id="PS50600">
    <property type="entry name" value="ULP_PROTEASE"/>
    <property type="match status" value="1"/>
</dbReference>
<feature type="compositionally biased region" description="Polar residues" evidence="5">
    <location>
        <begin position="707"/>
        <end position="730"/>
    </location>
</feature>
<keyword evidence="3" id="KW-0378">Hydrolase</keyword>
<keyword evidence="2" id="KW-0645">Protease</keyword>
<feature type="compositionally biased region" description="Polar residues" evidence="5">
    <location>
        <begin position="777"/>
        <end position="790"/>
    </location>
</feature>
<dbReference type="SMART" id="SM00743">
    <property type="entry name" value="Agenet"/>
    <property type="match status" value="3"/>
</dbReference>
<dbReference type="Gene3D" id="3.40.395.10">
    <property type="entry name" value="Adenoviral Proteinase, Chain A"/>
    <property type="match status" value="2"/>
</dbReference>
<dbReference type="InterPro" id="IPR015410">
    <property type="entry name" value="DUF1985"/>
</dbReference>
<dbReference type="EMBL" id="JADBGQ010000004">
    <property type="protein sequence ID" value="KAG5401205.1"/>
    <property type="molecule type" value="Genomic_DNA"/>
</dbReference>
<evidence type="ECO:0000313" key="9">
    <source>
        <dbReference type="Proteomes" id="UP000823674"/>
    </source>
</evidence>
<dbReference type="PANTHER" id="PTHR48449:SF1">
    <property type="entry name" value="DUF1985 DOMAIN-CONTAINING PROTEIN"/>
    <property type="match status" value="1"/>
</dbReference>
<sequence length="2532" mass="286951">HSGSEVTKIGFIKGKKKTFHFIRSRIVSSPLGNLQTLTGTVVSDSGIVVSGSGIIFSDSGIVVSGSGIIFSDSGIEVSGSGIIFSGSLIVFSGSLIIFSGSIIIFSGYLIISVTLSTLKIGNFLKLGKAFQKSLKFFFSLFTQDRNKMGDSVPLKLALPELKYPIGSQPKEKSAINQYSGSDYISIVKSILKPDEMIRVRGSFLGPVMKLSERGLKLSAKIVYAILTRSIVSVKENEAWFHFGAQPMRFSIREFHMMTGLKCSGALEGPRRETERFNWELLKGRSHKLSDVVDQLRNTREDASEERICLAMLILVESILLRKSKGGSFPLEYAKNAQDMTYPWGKEAYIVFLKSIQNAVANHLENKSKFELQGYPLVFLLWILESIPLLRNKFSKCVPTVEVPGPTYLCEKYTEIENPSLDRVLQVEADTKLKVHCILPSIPHDPEDDISIEDKYSDELETVKDVTKKGYKITADDWENRCVDTFDTLDALIQMMANKETGQASTPIDEDSVNEKVNRIITVMEENLKSMKDRMSLLEEENIHLRARVSELEGNSNVFPTNVTQKRSSGTPLSPMSHTQPSSGTPLSPMSHTQPSSETPLSPMSQQPNLTHEETMIESAASPKSQQNEDYTQSSSETPLSPMSQQPNLTNEDTMNESDDETPALDTQVFSPNLTKEKETETSTGERPSNPNQDGKPDDEIVREKLTSESPASQSQVLQKETVEMNETPSSPIAPKSIETPVYTPSQTQQIEREPSDDTPALDTQVFTPNLTKERETQTSTDETPPKTNQGEGKPDDEIVIESPAAQTQVLQKETLEMNETPSSPISPKSIEAQVFTPIQKQQTVTEETYEATQPLTEIISANNKKEDTHAVHYRPSSPLSSLIALVIEENKNALSETETATQYFSTSEGEHSQSSRKNQAEEYLKDTTEPTTELVSTDVSKTQPLTPQTQHLQTSEGDQSDETPSEQNQAEENLKDTTEPTTELVSTYVSKMPPITQQTEHLQTSAIDFSEKNEVEVSRLLAHFQIGAEVEILSTDDEIWYPGKVVDLKLCEGLDELTVEYTTLFTDQHRLQKLQDTITADKIRPATPTSDQKSFEMMDKVEAFYNNGWSSGQISMVLGDNTYSVCLYTSMETILFKHSDLRIHREWKDGVWKMADKVKPDKKRKAAASSQNSGMDNVFLRRSERVPKRSRDTKTPFKSDRNPALTVIPEIIPAVDPFSTPAEHKLSRLQNWMTLKPGMHETSLSINDNKIRKSFFQSMENAKKDLKKEHIDGAFAMLNCRRNENAAWFHNYKIPKACFLPMEFLHCLLSDDLAYKKEKVKGKKIFNDLFKDTVRGKVYPEKTWGEDVDVVYGITLGKKSNVWIGMEIHLKKKRITVYDCFQKESNSIDIPQVKKLAVLISNLLVESSGDEVDKVKMIPFEIEQAQGLPKTKHPFNCGIFLVKILECQSLKIGDMTKINDDNALELRRTLSCEIFNQFDRNKMGDPLPLRLALPELRYPIGSEPEKTISINQHSIVAYIKTVKEILGNDEFNRIRGTFLGPDVEKQLRNTREDASDERFCLAMLLLIESILLQKSLLDGGTTFTLDYVKIAQDMDVLMTYPWGRTAYNLLLKSLQRAVDKSLDKNNYDLQGFPMAFLIWILESVPLLQYAFSQVVPILSVQPSTPIFLCEKYLQIASPQLIDVLLIEIKDHLKVTCILPPISNDPEDDVCMGDEANKDLDDMADLSKRGYKFKIRDWRNMSVDLYGANEEIRRASLLFGNGGMSQASTSYQEESLESKINRISEMVGDNLRIMNDRLCLIEKDRKQIKERVTNLEKLQRVTSYETPNNETDTTPFHETASRQGEANADQADEQLNNEASIILKTDTREPMNEITKETPGSPIAQQNIETPVLTPIQTQQETHELMNEIISPNISDTQPNTRARRNLLTEQNKDVESRVQNPFEIGANVEISSQDDNTCHKWYPGNVLATYLVDGVEMVKVEYFVPSLDEKKRKRSVETRVSIDRIRPQPPPERSGAKKSYELMQDVEAFDNEQIYFHHSEMRKPRKWVDGVWEMTKKMEEEQTQSVNQSEGDGDKKGKAKAVACKKNEAAGPSEDGVGKMAKEIEVKQGKSVKPSQDDHAKKGKPHVGKKKKANAQPVDLLPFLQREEKRPIRPRNPPIPVTPEVILPIDPFVTPEFPRFSRLTHWMDLRGIYRVPFYINGKEIEKEFFQKMDDAENNLNKEHINVAFEMLNCKRVEQGAWFRNNNLPPACFVPVKFLEEKVWLEDVDVIYGVIEDKLSCHYIGVEIQLMDNTITLFHCGLPKANIKRALNKIQELAVLISAIKMELLGEEVNFEDISPFEVKFAEGLPKTKFPYNCGIFVVKMLECRSLGLKSMANINDETEMDLRSKLCCEIFDQFMDKDFQEGCIDELSNAYGTFRMGFQKKKKKNISFHSIANRVVSSRESSNPHRHCRLRLGNRRLRLGNHLLRLGNRRLRLGNHLLRLGNRSLRLGNHLLRLANRLLRLANHLLWLDNHLLRLSNHQRHTLYSQNR</sequence>
<feature type="domain" description="Ubiquitin-like protease family profile" evidence="7">
    <location>
        <begin position="1249"/>
        <end position="2368"/>
    </location>
</feature>
<feature type="compositionally biased region" description="Basic and acidic residues" evidence="5">
    <location>
        <begin position="2096"/>
        <end position="2108"/>
    </location>
</feature>
<feature type="compositionally biased region" description="Basic residues" evidence="5">
    <location>
        <begin position="2121"/>
        <end position="2133"/>
    </location>
</feature>
<evidence type="ECO:0000256" key="4">
    <source>
        <dbReference type="SAM" id="Coils"/>
    </source>
</evidence>
<reference evidence="8 9" key="1">
    <citation type="submission" date="2021-03" db="EMBL/GenBank/DDBJ databases">
        <authorList>
            <person name="King G.J."/>
            <person name="Bancroft I."/>
            <person name="Baten A."/>
            <person name="Bloomfield J."/>
            <person name="Borpatragohain P."/>
            <person name="He Z."/>
            <person name="Irish N."/>
            <person name="Irwin J."/>
            <person name="Liu K."/>
            <person name="Mauleon R.P."/>
            <person name="Moore J."/>
            <person name="Morris R."/>
            <person name="Ostergaard L."/>
            <person name="Wang B."/>
            <person name="Wells R."/>
        </authorList>
    </citation>
    <scope>NUCLEOTIDE SEQUENCE [LARGE SCALE GENOMIC DNA]</scope>
    <source>
        <strain evidence="8">R-o-18</strain>
        <tissue evidence="8">Leaf</tissue>
    </source>
</reference>
<feature type="compositionally biased region" description="Polar residues" evidence="5">
    <location>
        <begin position="812"/>
        <end position="826"/>
    </location>
</feature>
<dbReference type="Pfam" id="PF02902">
    <property type="entry name" value="Peptidase_C48"/>
    <property type="match status" value="2"/>
</dbReference>
<comment type="similarity">
    <text evidence="1">Belongs to the peptidase C48 family.</text>
</comment>
<dbReference type="Proteomes" id="UP000823674">
    <property type="component" value="Chromosome A04"/>
</dbReference>
<feature type="compositionally biased region" description="Polar residues" evidence="5">
    <location>
        <begin position="555"/>
        <end position="609"/>
    </location>
</feature>
<organism evidence="8 9">
    <name type="scientific">Brassica rapa subsp. trilocularis</name>
    <dbReference type="NCBI Taxonomy" id="1813537"/>
    <lineage>
        <taxon>Eukaryota</taxon>
        <taxon>Viridiplantae</taxon>
        <taxon>Streptophyta</taxon>
        <taxon>Embryophyta</taxon>
        <taxon>Tracheophyta</taxon>
        <taxon>Spermatophyta</taxon>
        <taxon>Magnoliopsida</taxon>
        <taxon>eudicotyledons</taxon>
        <taxon>Gunneridae</taxon>
        <taxon>Pentapetalae</taxon>
        <taxon>rosids</taxon>
        <taxon>malvids</taxon>
        <taxon>Brassicales</taxon>
        <taxon>Brassicaceae</taxon>
        <taxon>Brassiceae</taxon>
        <taxon>Brassica</taxon>
    </lineage>
</organism>
<evidence type="ECO:0000256" key="2">
    <source>
        <dbReference type="ARBA" id="ARBA00022670"/>
    </source>
</evidence>
<feature type="region of interest" description="Disordered" evidence="5">
    <location>
        <begin position="2058"/>
        <end position="2157"/>
    </location>
</feature>
<protein>
    <recommendedName>
        <fullName evidence="7">Ubiquitin-like protease family profile domain-containing protein</fullName>
    </recommendedName>
</protein>
<evidence type="ECO:0000313" key="8">
    <source>
        <dbReference type="EMBL" id="KAG5401205.1"/>
    </source>
</evidence>
<feature type="compositionally biased region" description="Polar residues" evidence="5">
    <location>
        <begin position="1819"/>
        <end position="1843"/>
    </location>
</feature>
<evidence type="ECO:0000256" key="5">
    <source>
        <dbReference type="SAM" id="MobiDB-lite"/>
    </source>
</evidence>